<name>A8RWI4_ENTBW</name>
<dbReference type="PaxDb" id="411902-CLOBOL_04595"/>
<evidence type="ECO:0000313" key="2">
    <source>
        <dbReference type="Proteomes" id="UP000005396"/>
    </source>
</evidence>
<dbReference type="EMBL" id="ABCC02000037">
    <property type="protein sequence ID" value="EDP14903.1"/>
    <property type="molecule type" value="Genomic_DNA"/>
</dbReference>
<organism evidence="1 2">
    <name type="scientific">Enterocloster bolteae (strain ATCC BAA-613 / DSM 15670 / CCUG 46953 / JCM 12243 / WAL 16351)</name>
    <name type="common">Clostridium bolteae</name>
    <dbReference type="NCBI Taxonomy" id="411902"/>
    <lineage>
        <taxon>Bacteria</taxon>
        <taxon>Bacillati</taxon>
        <taxon>Bacillota</taxon>
        <taxon>Clostridia</taxon>
        <taxon>Lachnospirales</taxon>
        <taxon>Lachnospiraceae</taxon>
        <taxon>Enterocloster</taxon>
    </lineage>
</organism>
<sequence>MRQQAAGRGNRCGNQGTMLYFYKRIAFIKNRNSEDILNEKCAYYFR</sequence>
<proteinExistence type="predicted"/>
<gene>
    <name evidence="1" type="ORF">CLOBOL_04595</name>
</gene>
<dbReference type="Proteomes" id="UP000005396">
    <property type="component" value="Unassembled WGS sequence"/>
</dbReference>
<evidence type="ECO:0000313" key="1">
    <source>
        <dbReference type="EMBL" id="EDP14903.1"/>
    </source>
</evidence>
<reference evidence="1 2" key="2">
    <citation type="submission" date="2007-09" db="EMBL/GenBank/DDBJ databases">
        <title>Draft genome sequence of Clostridium bolteae (ATCC BAA-613).</title>
        <authorList>
            <person name="Sudarsanam P."/>
            <person name="Ley R."/>
            <person name="Guruge J."/>
            <person name="Turnbaugh P.J."/>
            <person name="Mahowald M."/>
            <person name="Liep D."/>
            <person name="Gordon J."/>
        </authorList>
    </citation>
    <scope>NUCLEOTIDE SEQUENCE [LARGE SCALE GENOMIC DNA]</scope>
    <source>
        <strain evidence="2">ATCC BAA-613 / DSM 15670 / CCUG 46953 / JCM 12243 / WAL 16351</strain>
    </source>
</reference>
<dbReference type="HOGENOM" id="CLU_3181990_0_0_9"/>
<reference evidence="1 2" key="1">
    <citation type="submission" date="2007-08" db="EMBL/GenBank/DDBJ databases">
        <authorList>
            <person name="Fulton L."/>
            <person name="Clifton S."/>
            <person name="Fulton B."/>
            <person name="Xu J."/>
            <person name="Minx P."/>
            <person name="Pepin K.H."/>
            <person name="Johnson M."/>
            <person name="Thiruvilangam P."/>
            <person name="Bhonagiri V."/>
            <person name="Nash W.E."/>
            <person name="Mardis E.R."/>
            <person name="Wilson R.K."/>
        </authorList>
    </citation>
    <scope>NUCLEOTIDE SEQUENCE [LARGE SCALE GENOMIC DNA]</scope>
    <source>
        <strain evidence="2">ATCC BAA-613 / DSM 15670 / CCUG 46953 / JCM 12243 / WAL 16351</strain>
    </source>
</reference>
<accession>A8RWI4</accession>
<dbReference type="AlphaFoldDB" id="A8RWI4"/>
<comment type="caution">
    <text evidence="1">The sequence shown here is derived from an EMBL/GenBank/DDBJ whole genome shotgun (WGS) entry which is preliminary data.</text>
</comment>
<protein>
    <submittedName>
        <fullName evidence="1">Uncharacterized protein</fullName>
    </submittedName>
</protein>